<feature type="transmembrane region" description="Helical" evidence="8">
    <location>
        <begin position="263"/>
        <end position="281"/>
    </location>
</feature>
<keyword evidence="6 8" id="KW-1133">Transmembrane helix</keyword>
<dbReference type="GO" id="GO:1990961">
    <property type="term" value="P:xenobiotic detoxification by transmembrane export across the plasma membrane"/>
    <property type="evidence" value="ECO:0007669"/>
    <property type="project" value="InterPro"/>
</dbReference>
<dbReference type="Gene3D" id="1.20.1720.10">
    <property type="entry name" value="Multidrug resistance protein D"/>
    <property type="match status" value="1"/>
</dbReference>
<feature type="transmembrane region" description="Helical" evidence="8">
    <location>
        <begin position="386"/>
        <end position="404"/>
    </location>
</feature>
<evidence type="ECO:0000313" key="10">
    <source>
        <dbReference type="EMBL" id="CUS44219.1"/>
    </source>
</evidence>
<evidence type="ECO:0000256" key="2">
    <source>
        <dbReference type="ARBA" id="ARBA00006236"/>
    </source>
</evidence>
<feature type="transmembrane region" description="Helical" evidence="8">
    <location>
        <begin position="119"/>
        <end position="138"/>
    </location>
</feature>
<dbReference type="PANTHER" id="PTHR23502">
    <property type="entry name" value="MAJOR FACILITATOR SUPERFAMILY"/>
    <property type="match status" value="1"/>
</dbReference>
<feature type="transmembrane region" description="Helical" evidence="8">
    <location>
        <begin position="150"/>
        <end position="174"/>
    </location>
</feature>
<dbReference type="InterPro" id="IPR020846">
    <property type="entry name" value="MFS_dom"/>
</dbReference>
<dbReference type="SUPFAM" id="SSF103473">
    <property type="entry name" value="MFS general substrate transporter"/>
    <property type="match status" value="1"/>
</dbReference>
<feature type="transmembrane region" description="Helical" evidence="8">
    <location>
        <begin position="320"/>
        <end position="341"/>
    </location>
</feature>
<feature type="transmembrane region" description="Helical" evidence="8">
    <location>
        <begin position="64"/>
        <end position="80"/>
    </location>
</feature>
<dbReference type="InterPro" id="IPR011701">
    <property type="entry name" value="MFS"/>
</dbReference>
<dbReference type="PROSITE" id="PS50850">
    <property type="entry name" value="MFS"/>
    <property type="match status" value="1"/>
</dbReference>
<feature type="transmembrane region" description="Helical" evidence="8">
    <location>
        <begin position="230"/>
        <end position="251"/>
    </location>
</feature>
<dbReference type="PANTHER" id="PTHR23502:SF132">
    <property type="entry name" value="POLYAMINE TRANSPORTER 2-RELATED"/>
    <property type="match status" value="1"/>
</dbReference>
<organism evidence="10">
    <name type="scientific">hydrothermal vent metagenome</name>
    <dbReference type="NCBI Taxonomy" id="652676"/>
    <lineage>
        <taxon>unclassified sequences</taxon>
        <taxon>metagenomes</taxon>
        <taxon>ecological metagenomes</taxon>
    </lineage>
</organism>
<comment type="similarity">
    <text evidence="2">Belongs to the major facilitator superfamily. Bcr/CmlA family.</text>
</comment>
<sequence>MTGVPSPESTGTAPRNGAPIGFREFVVMVAGLMALGAIGVDMMLPALPAIGERLGVATENERQYVIAIYLIGLGAGQLIHGPLADRFGRRPVMMGALFLYGIANAVAALSGSFELLLTARLLGGSAVAATRVVTIAIVRDCYSGRPMARVMSLAIIVFMIAPVVAPTLGQAILFFGSWRLIFSVIAVLTAIVLVWFALRMPETLAGDRVPFSVGRLVEGYRMTLTDRWSLGYTLAGATLQGALFAYITSVQQIVTTVFNAEKHLNLVFAGTAGMMAVANLLNSRVVMRLGSRFLSHSAVALLILISGANVAIWFLGGENLILFVILQALTMGCFGLANANFNAMAMQDMGGIAGTASSVQGFISVTLGAVIGMSIGQSFAGTTLPLHFGTLCCALVTLGIIAVTERGRLFRPH</sequence>
<proteinExistence type="inferred from homology"/>
<protein>
    <submittedName>
        <fullName evidence="10">MFS family multidrug efflux protein, similarity to bicyclomycin resistance protein Bcr</fullName>
    </submittedName>
</protein>
<feature type="transmembrane region" description="Helical" evidence="8">
    <location>
        <begin position="293"/>
        <end position="314"/>
    </location>
</feature>
<dbReference type="CDD" id="cd17320">
    <property type="entry name" value="MFS_MdfA_MDR_like"/>
    <property type="match status" value="1"/>
</dbReference>
<dbReference type="NCBIfam" id="TIGR00710">
    <property type="entry name" value="efflux_Bcr_CflA"/>
    <property type="match status" value="1"/>
</dbReference>
<dbReference type="InterPro" id="IPR004812">
    <property type="entry name" value="Efflux_drug-R_Bcr/CmlA"/>
</dbReference>
<evidence type="ECO:0000256" key="3">
    <source>
        <dbReference type="ARBA" id="ARBA00022448"/>
    </source>
</evidence>
<dbReference type="Pfam" id="PF07690">
    <property type="entry name" value="MFS_1"/>
    <property type="match status" value="1"/>
</dbReference>
<keyword evidence="4" id="KW-1003">Cell membrane</keyword>
<dbReference type="GO" id="GO:0005886">
    <property type="term" value="C:plasma membrane"/>
    <property type="evidence" value="ECO:0007669"/>
    <property type="project" value="UniProtKB-SubCell"/>
</dbReference>
<evidence type="ECO:0000259" key="9">
    <source>
        <dbReference type="PROSITE" id="PS50850"/>
    </source>
</evidence>
<evidence type="ECO:0000256" key="5">
    <source>
        <dbReference type="ARBA" id="ARBA00022692"/>
    </source>
</evidence>
<dbReference type="AlphaFoldDB" id="A0A160TLF3"/>
<dbReference type="EMBL" id="CZQE01000119">
    <property type="protein sequence ID" value="CUS44219.1"/>
    <property type="molecule type" value="Genomic_DNA"/>
</dbReference>
<feature type="domain" description="Major facilitator superfamily (MFS) profile" evidence="9">
    <location>
        <begin position="25"/>
        <end position="408"/>
    </location>
</feature>
<name>A0A160TLF3_9ZZZZ</name>
<reference evidence="10" key="1">
    <citation type="submission" date="2015-10" db="EMBL/GenBank/DDBJ databases">
        <authorList>
            <person name="Gilbert D.G."/>
        </authorList>
    </citation>
    <scope>NUCLEOTIDE SEQUENCE</scope>
</reference>
<keyword evidence="7 8" id="KW-0472">Membrane</keyword>
<feature type="transmembrane region" description="Helical" evidence="8">
    <location>
        <begin position="92"/>
        <end position="113"/>
    </location>
</feature>
<feature type="transmembrane region" description="Helical" evidence="8">
    <location>
        <begin position="180"/>
        <end position="198"/>
    </location>
</feature>
<feature type="transmembrane region" description="Helical" evidence="8">
    <location>
        <begin position="25"/>
        <end position="44"/>
    </location>
</feature>
<evidence type="ECO:0000256" key="4">
    <source>
        <dbReference type="ARBA" id="ARBA00022475"/>
    </source>
</evidence>
<keyword evidence="5 8" id="KW-0812">Transmembrane</keyword>
<accession>A0A160TLF3</accession>
<evidence type="ECO:0000256" key="6">
    <source>
        <dbReference type="ARBA" id="ARBA00022989"/>
    </source>
</evidence>
<dbReference type="GO" id="GO:0042910">
    <property type="term" value="F:xenobiotic transmembrane transporter activity"/>
    <property type="evidence" value="ECO:0007669"/>
    <property type="project" value="InterPro"/>
</dbReference>
<gene>
    <name evidence="10" type="ORF">MGWOODY_Smn1676</name>
</gene>
<evidence type="ECO:0000256" key="1">
    <source>
        <dbReference type="ARBA" id="ARBA00004651"/>
    </source>
</evidence>
<evidence type="ECO:0000256" key="7">
    <source>
        <dbReference type="ARBA" id="ARBA00023136"/>
    </source>
</evidence>
<dbReference type="InterPro" id="IPR036259">
    <property type="entry name" value="MFS_trans_sf"/>
</dbReference>
<comment type="subcellular location">
    <subcellularLocation>
        <location evidence="1">Cell membrane</location>
        <topology evidence="1">Multi-pass membrane protein</topology>
    </subcellularLocation>
</comment>
<keyword evidence="3" id="KW-0813">Transport</keyword>
<evidence type="ECO:0000256" key="8">
    <source>
        <dbReference type="SAM" id="Phobius"/>
    </source>
</evidence>